<accession>A0ABD0Y383</accession>
<sequence length="199" mass="22967">MDIREPLSKLKFLLEQRLNINLSDYGFCLQDAQALESHKNLVDQCVQGEGLVQINVQLKVDSKGEKKINIVDVLKPTEEYVEIGNDNEDEPESGISPVSNDQDRVVRWVVDTNFKKDQIRLNIPEDPMEWEIAHVRHWLLWAVRQFNLVGIKLNDWMITGAELCNMSLKMFHSKVPNDPGNAFWTHLELLRKCKIVGGF</sequence>
<evidence type="ECO:0000259" key="1">
    <source>
        <dbReference type="PROSITE" id="PS51433"/>
    </source>
</evidence>
<dbReference type="Gene3D" id="3.10.20.90">
    <property type="entry name" value="Phosphatidylinositol 3-kinase Catalytic Subunit, Chain A, domain 1"/>
    <property type="match status" value="1"/>
</dbReference>
<organism evidence="2 3">
    <name type="scientific">Ranatra chinensis</name>
    <dbReference type="NCBI Taxonomy" id="642074"/>
    <lineage>
        <taxon>Eukaryota</taxon>
        <taxon>Metazoa</taxon>
        <taxon>Ecdysozoa</taxon>
        <taxon>Arthropoda</taxon>
        <taxon>Hexapoda</taxon>
        <taxon>Insecta</taxon>
        <taxon>Pterygota</taxon>
        <taxon>Neoptera</taxon>
        <taxon>Paraneoptera</taxon>
        <taxon>Hemiptera</taxon>
        <taxon>Heteroptera</taxon>
        <taxon>Panheteroptera</taxon>
        <taxon>Nepomorpha</taxon>
        <taxon>Nepidae</taxon>
        <taxon>Ranatrinae</taxon>
        <taxon>Ranatra</taxon>
    </lineage>
</organism>
<dbReference type="InterPro" id="IPR003118">
    <property type="entry name" value="Pointed_dom"/>
</dbReference>
<dbReference type="Proteomes" id="UP001558652">
    <property type="component" value="Unassembled WGS sequence"/>
</dbReference>
<dbReference type="SMART" id="SM00251">
    <property type="entry name" value="SAM_PNT"/>
    <property type="match status" value="1"/>
</dbReference>
<dbReference type="FunFam" id="1.10.150.50:FF:000039">
    <property type="entry name" value="GA-binding protein alpha chain, putative"/>
    <property type="match status" value="1"/>
</dbReference>
<keyword evidence="3" id="KW-1185">Reference proteome</keyword>
<dbReference type="PROSITE" id="PS51433">
    <property type="entry name" value="PNT"/>
    <property type="match status" value="1"/>
</dbReference>
<reference evidence="2 3" key="1">
    <citation type="submission" date="2024-07" db="EMBL/GenBank/DDBJ databases">
        <title>Chromosome-level genome assembly of the water stick insect Ranatra chinensis (Heteroptera: Nepidae).</title>
        <authorList>
            <person name="Liu X."/>
        </authorList>
    </citation>
    <scope>NUCLEOTIDE SEQUENCE [LARGE SCALE GENOMIC DNA]</scope>
    <source>
        <strain evidence="2">Cailab_2021Rc</strain>
        <tissue evidence="2">Muscle</tissue>
    </source>
</reference>
<feature type="domain" description="PNT" evidence="1">
    <location>
        <begin position="109"/>
        <end position="194"/>
    </location>
</feature>
<evidence type="ECO:0000313" key="3">
    <source>
        <dbReference type="Proteomes" id="UP001558652"/>
    </source>
</evidence>
<dbReference type="Pfam" id="PF02198">
    <property type="entry name" value="SAM_PNT"/>
    <property type="match status" value="1"/>
</dbReference>
<dbReference type="SUPFAM" id="SSF47769">
    <property type="entry name" value="SAM/Pointed domain"/>
    <property type="match status" value="1"/>
</dbReference>
<protein>
    <recommendedName>
        <fullName evidence="1">PNT domain-containing protein</fullName>
    </recommendedName>
</protein>
<dbReference type="Pfam" id="PF11620">
    <property type="entry name" value="GABP-alpha"/>
    <property type="match status" value="1"/>
</dbReference>
<dbReference type="InterPro" id="IPR013761">
    <property type="entry name" value="SAM/pointed_sf"/>
</dbReference>
<proteinExistence type="predicted"/>
<gene>
    <name evidence="2" type="ORF">AAG570_004222</name>
</gene>
<name>A0ABD0Y383_9HEMI</name>
<dbReference type="EMBL" id="JBFDAA010000015">
    <property type="protein sequence ID" value="KAL1117909.1"/>
    <property type="molecule type" value="Genomic_DNA"/>
</dbReference>
<dbReference type="FunFam" id="3.10.20.90:FF:000251">
    <property type="entry name" value="DNA-binding protein Ets97D"/>
    <property type="match status" value="1"/>
</dbReference>
<comment type="caution">
    <text evidence="2">The sequence shown here is derived from an EMBL/GenBank/DDBJ whole genome shotgun (WGS) entry which is preliminary data.</text>
</comment>
<dbReference type="CDD" id="cd08534">
    <property type="entry name" value="SAM_PNT-GABP-alpha"/>
    <property type="match status" value="1"/>
</dbReference>
<dbReference type="InterPro" id="IPR024668">
    <property type="entry name" value="GABP_asu_N"/>
</dbReference>
<evidence type="ECO:0000313" key="2">
    <source>
        <dbReference type="EMBL" id="KAL1117909.1"/>
    </source>
</evidence>
<dbReference type="Gene3D" id="1.10.150.50">
    <property type="entry name" value="Transcription Factor, Ets-1"/>
    <property type="match status" value="1"/>
</dbReference>
<dbReference type="AlphaFoldDB" id="A0ABD0Y383"/>